<dbReference type="Proteomes" id="UP000018719">
    <property type="component" value="Unassembled WGS sequence"/>
</dbReference>
<dbReference type="AlphaFoldDB" id="V6HYJ1"/>
<organism evidence="1 2">
    <name type="scientific">Leptospira inadai serovar Lyme str. 10</name>
    <dbReference type="NCBI Taxonomy" id="1049790"/>
    <lineage>
        <taxon>Bacteria</taxon>
        <taxon>Pseudomonadati</taxon>
        <taxon>Spirochaetota</taxon>
        <taxon>Spirochaetia</taxon>
        <taxon>Leptospirales</taxon>
        <taxon>Leptospiraceae</taxon>
        <taxon>Leptospira</taxon>
    </lineage>
</organism>
<proteinExistence type="predicted"/>
<protein>
    <submittedName>
        <fullName evidence="1">Large structural domain protein</fullName>
    </submittedName>
</protein>
<sequence length="74" mass="7633">MGNKDGGTNGAVAGFVNGLLSTFTLYNKLPVSGFVSWTPHENANILYGTGERKGGWGGGALAAPPGAKRLKRDL</sequence>
<evidence type="ECO:0000313" key="2">
    <source>
        <dbReference type="Proteomes" id="UP000018719"/>
    </source>
</evidence>
<gene>
    <name evidence="1" type="ORF">LEP1GSC047_4291</name>
</gene>
<dbReference type="InterPro" id="IPR030885">
    <property type="entry name" value="Lepto_longest"/>
</dbReference>
<evidence type="ECO:0000313" key="1">
    <source>
        <dbReference type="EMBL" id="EQA38084.1"/>
    </source>
</evidence>
<dbReference type="NCBIfam" id="TIGR04388">
    <property type="entry name" value="Lepto_longest"/>
    <property type="match status" value="1"/>
</dbReference>
<dbReference type="EMBL" id="AHMM02000015">
    <property type="protein sequence ID" value="EQA38084.1"/>
    <property type="molecule type" value="Genomic_DNA"/>
</dbReference>
<name>V6HYJ1_9LEPT</name>
<dbReference type="STRING" id="1049790.LEP1GSC047_4291"/>
<reference evidence="1 2" key="1">
    <citation type="submission" date="2013-05" db="EMBL/GenBank/DDBJ databases">
        <authorList>
            <person name="Harkins D.M."/>
            <person name="Durkin A.S."/>
            <person name="Brinkac L.M."/>
            <person name="Haft D.H."/>
            <person name="Selengut J.D."/>
            <person name="Sanka R."/>
            <person name="DePew J."/>
            <person name="Purushe J."/>
            <person name="Hartskeerl R.A."/>
            <person name="Ahmed A."/>
            <person name="van der Linden H."/>
            <person name="Goris M.G.A."/>
            <person name="Vinetz J.M."/>
            <person name="Sutton G.G."/>
            <person name="Nierman W.C."/>
            <person name="Fouts D.E."/>
        </authorList>
    </citation>
    <scope>NUCLEOTIDE SEQUENCE [LARGE SCALE GENOMIC DNA]</scope>
    <source>
        <strain evidence="1 2">10</strain>
    </source>
</reference>
<accession>V6HYJ1</accession>
<comment type="caution">
    <text evidence="1">The sequence shown here is derived from an EMBL/GenBank/DDBJ whole genome shotgun (WGS) entry which is preliminary data.</text>
</comment>